<dbReference type="EMBL" id="CH476615">
    <property type="protein sequence ID" value="EEP76566.1"/>
    <property type="molecule type" value="Genomic_DNA"/>
</dbReference>
<dbReference type="PANTHER" id="PTHR28595:SF1">
    <property type="entry name" value="LARGE RIBOSOMAL SUBUNIT PROTEIN ML54"/>
    <property type="match status" value="1"/>
</dbReference>
<dbReference type="HOGENOM" id="CLU_086132_0_0_1"/>
<evidence type="ECO:0000256" key="2">
    <source>
        <dbReference type="ARBA" id="ARBA00022946"/>
    </source>
</evidence>
<feature type="compositionally biased region" description="Low complexity" evidence="8">
    <location>
        <begin position="63"/>
        <end position="78"/>
    </location>
</feature>
<sequence length="211" mass="22768">MLCSRCRTHLLSRLPFSRGASSLPPSRNARLNSTTQQRTYSTPTNPTQAPAAENSASGDANEATVTTTAASPKASSSVPAGTRLIGLNYFKNKPEILAKEDSEYPDWLWKLLDDPTAKAKSGAGSVDVSTLNKKQRKRHEKKMAALAASKPRVIPLHEQTVDIIPADAVTADAEKNYDVAATGIEAREAINKSARLARRKAIKEANFLKGL</sequence>
<feature type="region of interest" description="Disordered" evidence="8">
    <location>
        <begin position="17"/>
        <end position="78"/>
    </location>
</feature>
<comment type="subcellular location">
    <subcellularLocation>
        <location evidence="1">Mitochondrion</location>
    </subcellularLocation>
</comment>
<keyword evidence="3" id="KW-0689">Ribosomal protein</keyword>
<evidence type="ECO:0000313" key="10">
    <source>
        <dbReference type="Proteomes" id="UP000002058"/>
    </source>
</evidence>
<dbReference type="Proteomes" id="UP000002058">
    <property type="component" value="Unassembled WGS sequence"/>
</dbReference>
<dbReference type="InParanoid" id="C4JHZ0"/>
<organism evidence="9 10">
    <name type="scientific">Uncinocarpus reesii (strain UAMH 1704)</name>
    <dbReference type="NCBI Taxonomy" id="336963"/>
    <lineage>
        <taxon>Eukaryota</taxon>
        <taxon>Fungi</taxon>
        <taxon>Dikarya</taxon>
        <taxon>Ascomycota</taxon>
        <taxon>Pezizomycotina</taxon>
        <taxon>Eurotiomycetes</taxon>
        <taxon>Eurotiomycetidae</taxon>
        <taxon>Onygenales</taxon>
        <taxon>Onygenaceae</taxon>
        <taxon>Uncinocarpus</taxon>
    </lineage>
</organism>
<evidence type="ECO:0000256" key="8">
    <source>
        <dbReference type="SAM" id="MobiDB-lite"/>
    </source>
</evidence>
<proteinExistence type="inferred from homology"/>
<dbReference type="AlphaFoldDB" id="C4JHZ0"/>
<dbReference type="OMA" id="YPEWLWR"/>
<evidence type="ECO:0000313" key="9">
    <source>
        <dbReference type="EMBL" id="EEP76566.1"/>
    </source>
</evidence>
<keyword evidence="5" id="KW-0687">Ribonucleoprotein</keyword>
<accession>C4JHZ0</accession>
<keyword evidence="10" id="KW-1185">Reference proteome</keyword>
<evidence type="ECO:0000256" key="4">
    <source>
        <dbReference type="ARBA" id="ARBA00023128"/>
    </source>
</evidence>
<dbReference type="GeneID" id="8440669"/>
<dbReference type="KEGG" id="ure:UREG_01415"/>
<reference evidence="10" key="1">
    <citation type="journal article" date="2009" name="Genome Res.">
        <title>Comparative genomic analyses of the human fungal pathogens Coccidioides and their relatives.</title>
        <authorList>
            <person name="Sharpton T.J."/>
            <person name="Stajich J.E."/>
            <person name="Rounsley S.D."/>
            <person name="Gardner M.J."/>
            <person name="Wortman J.R."/>
            <person name="Jordar V.S."/>
            <person name="Maiti R."/>
            <person name="Kodira C.D."/>
            <person name="Neafsey D.E."/>
            <person name="Zeng Q."/>
            <person name="Hung C.-Y."/>
            <person name="McMahan C."/>
            <person name="Muszewska A."/>
            <person name="Grynberg M."/>
            <person name="Mandel M.A."/>
            <person name="Kellner E.M."/>
            <person name="Barker B.M."/>
            <person name="Galgiani J.N."/>
            <person name="Orbach M.J."/>
            <person name="Kirkland T.N."/>
            <person name="Cole G.T."/>
            <person name="Henn M.R."/>
            <person name="Birren B.W."/>
            <person name="Taylor J.W."/>
        </authorList>
    </citation>
    <scope>NUCLEOTIDE SEQUENCE [LARGE SCALE GENOMIC DNA]</scope>
    <source>
        <strain evidence="10">UAMH 1704</strain>
    </source>
</reference>
<keyword evidence="4" id="KW-0496">Mitochondrion</keyword>
<dbReference type="PANTHER" id="PTHR28595">
    <property type="entry name" value="39S RIBOSOMAL PROTEIN L54, MITOCHONDRIAL"/>
    <property type="match status" value="1"/>
</dbReference>
<dbReference type="VEuPathDB" id="FungiDB:UREG_01415"/>
<keyword evidence="2" id="KW-0809">Transit peptide</keyword>
<dbReference type="GO" id="GO:0003735">
    <property type="term" value="F:structural constituent of ribosome"/>
    <property type="evidence" value="ECO:0007669"/>
    <property type="project" value="TreeGrafter"/>
</dbReference>
<dbReference type="InterPro" id="IPR013870">
    <property type="entry name" value="Ribosomal_mL54"/>
</dbReference>
<dbReference type="GO" id="GO:0005762">
    <property type="term" value="C:mitochondrial large ribosomal subunit"/>
    <property type="evidence" value="ECO:0007669"/>
    <property type="project" value="TreeGrafter"/>
</dbReference>
<comment type="similarity">
    <text evidence="6">Belongs to the mitochondrion-specific ribosomal protein mL54 family.</text>
</comment>
<evidence type="ECO:0000256" key="7">
    <source>
        <dbReference type="ARBA" id="ARBA00035179"/>
    </source>
</evidence>
<evidence type="ECO:0000256" key="3">
    <source>
        <dbReference type="ARBA" id="ARBA00022980"/>
    </source>
</evidence>
<dbReference type="STRING" id="336963.C4JHZ0"/>
<name>C4JHZ0_UNCRE</name>
<evidence type="ECO:0000256" key="5">
    <source>
        <dbReference type="ARBA" id="ARBA00023274"/>
    </source>
</evidence>
<dbReference type="RefSeq" id="XP_002541899.1">
    <property type="nucleotide sequence ID" value="XM_002541853.1"/>
</dbReference>
<gene>
    <name evidence="9" type="ORF">UREG_01415</name>
</gene>
<protein>
    <recommendedName>
        <fullName evidence="7">Large ribosomal subunit protein mL54</fullName>
    </recommendedName>
</protein>
<dbReference type="Pfam" id="PF08561">
    <property type="entry name" value="Ribosomal_L37"/>
    <property type="match status" value="1"/>
</dbReference>
<evidence type="ECO:0000256" key="6">
    <source>
        <dbReference type="ARBA" id="ARBA00033752"/>
    </source>
</evidence>
<dbReference type="OrthoDB" id="10252718at2759"/>
<feature type="compositionally biased region" description="Polar residues" evidence="8">
    <location>
        <begin position="19"/>
        <end position="58"/>
    </location>
</feature>
<evidence type="ECO:0000256" key="1">
    <source>
        <dbReference type="ARBA" id="ARBA00004173"/>
    </source>
</evidence>
<dbReference type="eggNOG" id="ENOG502SBZ8">
    <property type="taxonomic scope" value="Eukaryota"/>
</dbReference>